<feature type="compositionally biased region" description="Basic and acidic residues" evidence="7">
    <location>
        <begin position="181"/>
        <end position="194"/>
    </location>
</feature>
<dbReference type="AlphaFoldDB" id="A0A7H8R0G0"/>
<evidence type="ECO:0000256" key="7">
    <source>
        <dbReference type="SAM" id="MobiDB-lite"/>
    </source>
</evidence>
<evidence type="ECO:0000256" key="3">
    <source>
        <dbReference type="ARBA" id="ARBA00023125"/>
    </source>
</evidence>
<dbReference type="SMART" id="SM00338">
    <property type="entry name" value="BRLZ"/>
    <property type="match status" value="1"/>
</dbReference>
<keyword evidence="3" id="KW-0238">DNA-binding</keyword>
<dbReference type="GO" id="GO:0005634">
    <property type="term" value="C:nucleus"/>
    <property type="evidence" value="ECO:0007669"/>
    <property type="project" value="UniProtKB-SubCell"/>
</dbReference>
<organism evidence="9 10">
    <name type="scientific">Talaromyces rugulosus</name>
    <name type="common">Penicillium rugulosum</name>
    <dbReference type="NCBI Taxonomy" id="121627"/>
    <lineage>
        <taxon>Eukaryota</taxon>
        <taxon>Fungi</taxon>
        <taxon>Dikarya</taxon>
        <taxon>Ascomycota</taxon>
        <taxon>Pezizomycotina</taxon>
        <taxon>Eurotiomycetes</taxon>
        <taxon>Eurotiomycetidae</taxon>
        <taxon>Eurotiales</taxon>
        <taxon>Trichocomaceae</taxon>
        <taxon>Talaromyces</taxon>
        <taxon>Talaromyces sect. Islandici</taxon>
    </lineage>
</organism>
<dbReference type="Gene3D" id="1.20.5.170">
    <property type="match status" value="1"/>
</dbReference>
<dbReference type="PROSITE" id="PS50217">
    <property type="entry name" value="BZIP"/>
    <property type="match status" value="1"/>
</dbReference>
<keyword evidence="6" id="KW-0175">Coiled coil</keyword>
<evidence type="ECO:0000256" key="2">
    <source>
        <dbReference type="ARBA" id="ARBA00023015"/>
    </source>
</evidence>
<dbReference type="PROSITE" id="PS00036">
    <property type="entry name" value="BZIP_BASIC"/>
    <property type="match status" value="1"/>
</dbReference>
<dbReference type="Proteomes" id="UP000509510">
    <property type="component" value="Chromosome III"/>
</dbReference>
<proteinExistence type="predicted"/>
<dbReference type="PRINTS" id="PR00043">
    <property type="entry name" value="LEUZIPPRJUN"/>
</dbReference>
<keyword evidence="4" id="KW-0804">Transcription</keyword>
<feature type="compositionally biased region" description="Basic residues" evidence="7">
    <location>
        <begin position="154"/>
        <end position="163"/>
    </location>
</feature>
<protein>
    <recommendedName>
        <fullName evidence="8">BZIP domain-containing protein</fullName>
    </recommendedName>
</protein>
<feature type="region of interest" description="Disordered" evidence="7">
    <location>
        <begin position="88"/>
        <end position="194"/>
    </location>
</feature>
<feature type="domain" description="BZIP" evidence="8">
    <location>
        <begin position="193"/>
        <end position="256"/>
    </location>
</feature>
<dbReference type="GO" id="GO:0003677">
    <property type="term" value="F:DNA binding"/>
    <property type="evidence" value="ECO:0007669"/>
    <property type="project" value="UniProtKB-KW"/>
</dbReference>
<dbReference type="InterPro" id="IPR004827">
    <property type="entry name" value="bZIP"/>
</dbReference>
<dbReference type="EMBL" id="CP055900">
    <property type="protein sequence ID" value="QKX58403.1"/>
    <property type="molecule type" value="Genomic_DNA"/>
</dbReference>
<evidence type="ECO:0000259" key="8">
    <source>
        <dbReference type="PROSITE" id="PS50217"/>
    </source>
</evidence>
<feature type="compositionally biased region" description="Acidic residues" evidence="7">
    <location>
        <begin position="365"/>
        <end position="375"/>
    </location>
</feature>
<sequence>MSAYIMLAEQSPLAAPAFTTADAVTAPASFDSSDFLGLGFNADEWNIGPLSPSFSSSWNNNSKLEAASAAAPFATVNFERDLKVSSTTAHVRNGQPTPPLEDSKNNITPPDAFSMANFSRNSWDDTPTPPSSDDRAGNPGGSFDYSSPTAGGFPKRRRLRGSHKPSIATTISSGADSDDQTPPHHPHEQRHERVKREKFLERNRLAASKCRQKKKEHTMQLESRFKEASDKRELLNAEISRLRSEVLGLKNEVLRHAQCGDEPIKLHLAQMVKQIANKDRDDPTATVPSTAAVAAAAAAAASGGGGGGTAGDGNGESLPDTALSPSSLRDSVSFGFDDPLHNMGGAESLEQQIRRDSEASIAMSADDDFNDLINV</sequence>
<evidence type="ECO:0000256" key="6">
    <source>
        <dbReference type="SAM" id="Coils"/>
    </source>
</evidence>
<feature type="compositionally biased region" description="Gly residues" evidence="7">
    <location>
        <begin position="302"/>
        <end position="314"/>
    </location>
</feature>
<keyword evidence="2" id="KW-0805">Transcription regulation</keyword>
<reference evidence="10" key="1">
    <citation type="submission" date="2020-06" db="EMBL/GenBank/DDBJ databases">
        <title>A chromosome-scale genome assembly of Talaromyces rugulosus W13939.</title>
        <authorList>
            <person name="Wang B."/>
            <person name="Guo L."/>
            <person name="Ye K."/>
            <person name="Wang L."/>
        </authorList>
    </citation>
    <scope>NUCLEOTIDE SEQUENCE [LARGE SCALE GENOMIC DNA]</scope>
    <source>
        <strain evidence="10">W13939</strain>
    </source>
</reference>
<dbReference type="RefSeq" id="XP_035344581.1">
    <property type="nucleotide sequence ID" value="XM_035488688.1"/>
</dbReference>
<dbReference type="InterPro" id="IPR046347">
    <property type="entry name" value="bZIP_sf"/>
</dbReference>
<dbReference type="GeneID" id="55993022"/>
<accession>A0A7H8R0G0</accession>
<dbReference type="KEGG" id="trg:TRUGW13939_05525"/>
<dbReference type="CDD" id="cd14687">
    <property type="entry name" value="bZIP_ATF2"/>
    <property type="match status" value="1"/>
</dbReference>
<evidence type="ECO:0000256" key="4">
    <source>
        <dbReference type="ARBA" id="ARBA00023163"/>
    </source>
</evidence>
<evidence type="ECO:0000313" key="10">
    <source>
        <dbReference type="Proteomes" id="UP000509510"/>
    </source>
</evidence>
<dbReference type="Pfam" id="PF00170">
    <property type="entry name" value="bZIP_1"/>
    <property type="match status" value="1"/>
</dbReference>
<evidence type="ECO:0000256" key="5">
    <source>
        <dbReference type="ARBA" id="ARBA00023242"/>
    </source>
</evidence>
<dbReference type="InterPro" id="IPR051027">
    <property type="entry name" value="bZIP_transcription_factors"/>
</dbReference>
<dbReference type="InterPro" id="IPR002112">
    <property type="entry name" value="Leuzip_Jun"/>
</dbReference>
<dbReference type="SUPFAM" id="SSF57959">
    <property type="entry name" value="Leucine zipper domain"/>
    <property type="match status" value="1"/>
</dbReference>
<keyword evidence="10" id="KW-1185">Reference proteome</keyword>
<evidence type="ECO:0000313" key="9">
    <source>
        <dbReference type="EMBL" id="QKX58403.1"/>
    </source>
</evidence>
<keyword evidence="5" id="KW-0539">Nucleus</keyword>
<comment type="subcellular location">
    <subcellularLocation>
        <location evidence="1">Nucleus</location>
    </subcellularLocation>
</comment>
<dbReference type="OrthoDB" id="295274at2759"/>
<dbReference type="PANTHER" id="PTHR19304">
    <property type="entry name" value="CYCLIC-AMP RESPONSE ELEMENT BINDING PROTEIN"/>
    <property type="match status" value="1"/>
</dbReference>
<name>A0A7H8R0G0_TALRU</name>
<evidence type="ECO:0000256" key="1">
    <source>
        <dbReference type="ARBA" id="ARBA00004123"/>
    </source>
</evidence>
<gene>
    <name evidence="9" type="ORF">TRUGW13939_05525</name>
</gene>
<feature type="coiled-coil region" evidence="6">
    <location>
        <begin position="218"/>
        <end position="252"/>
    </location>
</feature>
<dbReference type="GO" id="GO:0003700">
    <property type="term" value="F:DNA-binding transcription factor activity"/>
    <property type="evidence" value="ECO:0007669"/>
    <property type="project" value="InterPro"/>
</dbReference>
<feature type="region of interest" description="Disordered" evidence="7">
    <location>
        <begin position="301"/>
        <end position="375"/>
    </location>
</feature>